<name>A0A839SU71_9PROT</name>
<dbReference type="AlphaFoldDB" id="A0A839SU71"/>
<protein>
    <submittedName>
        <fullName evidence="1">Uncharacterized protein</fullName>
    </submittedName>
</protein>
<evidence type="ECO:0000313" key="1">
    <source>
        <dbReference type="EMBL" id="MBB3064966.1"/>
    </source>
</evidence>
<reference evidence="1 2" key="1">
    <citation type="submission" date="2020-08" db="EMBL/GenBank/DDBJ databases">
        <title>Genomic Encyclopedia of Type Strains, Phase III (KMG-III): the genomes of soil and plant-associated and newly described type strains.</title>
        <authorList>
            <person name="Whitman W."/>
        </authorList>
    </citation>
    <scope>NUCLEOTIDE SEQUENCE [LARGE SCALE GENOMIC DNA]</scope>
    <source>
        <strain evidence="1 2">CECT 8803</strain>
    </source>
</reference>
<dbReference type="Proteomes" id="UP000581135">
    <property type="component" value="Unassembled WGS sequence"/>
</dbReference>
<proteinExistence type="predicted"/>
<accession>A0A839SU71</accession>
<evidence type="ECO:0000313" key="2">
    <source>
        <dbReference type="Proteomes" id="UP000581135"/>
    </source>
</evidence>
<gene>
    <name evidence="1" type="ORF">FHR98_001245</name>
</gene>
<comment type="caution">
    <text evidence="1">The sequence shown here is derived from an EMBL/GenBank/DDBJ whole genome shotgun (WGS) entry which is preliminary data.</text>
</comment>
<organism evidence="1 2">
    <name type="scientific">Limibacillus halophilus</name>
    <dbReference type="NCBI Taxonomy" id="1579333"/>
    <lineage>
        <taxon>Bacteria</taxon>
        <taxon>Pseudomonadati</taxon>
        <taxon>Pseudomonadota</taxon>
        <taxon>Alphaproteobacteria</taxon>
        <taxon>Rhodospirillales</taxon>
        <taxon>Rhodovibrionaceae</taxon>
        <taxon>Limibacillus</taxon>
    </lineage>
</organism>
<sequence>MTARNNEHKKGACVVPKGLRRVNDESDSYALLTEREQLLLDVLRRWLTGWETRNPHYWRAAWELLCRQVSASAARRVLSGMESFVRAIAVDARRTLAFNRPCCGRVTSDERLLIDIMLRPRSAALLSAVSGIVEAGAMDETLRLGAEIASAVSSEVGEGLGGDLGVPNSSKGSSLNLTLH</sequence>
<dbReference type="RefSeq" id="WP_183415787.1">
    <property type="nucleotide sequence ID" value="NZ_JACHXA010000003.1"/>
</dbReference>
<dbReference type="EMBL" id="JACHXA010000003">
    <property type="protein sequence ID" value="MBB3064966.1"/>
    <property type="molecule type" value="Genomic_DNA"/>
</dbReference>
<keyword evidence="2" id="KW-1185">Reference proteome</keyword>